<dbReference type="RefSeq" id="WP_130752706.1">
    <property type="nucleotide sequence ID" value="NZ_BBQY01000004.1"/>
</dbReference>
<keyword evidence="2" id="KW-1185">Reference proteome</keyword>
<evidence type="ECO:0000313" key="1">
    <source>
        <dbReference type="EMBL" id="GBH30618.1"/>
    </source>
</evidence>
<protein>
    <submittedName>
        <fullName evidence="1">Uncharacterized protein</fullName>
    </submittedName>
</protein>
<reference evidence="1 2" key="1">
    <citation type="submission" date="2014-12" db="EMBL/GenBank/DDBJ databases">
        <title>Whole genome sequencing of Sphingobium xenophagum OW59.</title>
        <authorList>
            <person name="Ohta Y."/>
            <person name="Nishi S."/>
            <person name="Hatada Y."/>
        </authorList>
    </citation>
    <scope>NUCLEOTIDE SEQUENCE [LARGE SCALE GENOMIC DNA]</scope>
    <source>
        <strain evidence="1 2">OW59</strain>
    </source>
</reference>
<proteinExistence type="predicted"/>
<dbReference type="EMBL" id="BBQY01000004">
    <property type="protein sequence ID" value="GBH30618.1"/>
    <property type="molecule type" value="Genomic_DNA"/>
</dbReference>
<sequence>MPAFFVPKCDAEKQDEQYVEWAQKVHGGVAAPDRRIYSITWRADGVEWTATVGEELRGVETITKGRGRMKREMTVPRHTNDTVLAIYEGDPFIIVHDSASRTWNWPIYAGRPSSVVRFS</sequence>
<dbReference type="Proteomes" id="UP000290975">
    <property type="component" value="Unassembled WGS sequence"/>
</dbReference>
<gene>
    <name evidence="1" type="ORF">MBESOW_P1873</name>
</gene>
<name>A0A401J1W3_SPHXE</name>
<organism evidence="1 2">
    <name type="scientific">Sphingobium xenophagum</name>
    <dbReference type="NCBI Taxonomy" id="121428"/>
    <lineage>
        <taxon>Bacteria</taxon>
        <taxon>Pseudomonadati</taxon>
        <taxon>Pseudomonadota</taxon>
        <taxon>Alphaproteobacteria</taxon>
        <taxon>Sphingomonadales</taxon>
        <taxon>Sphingomonadaceae</taxon>
        <taxon>Sphingobium</taxon>
    </lineage>
</organism>
<dbReference type="AlphaFoldDB" id="A0A401J1W3"/>
<evidence type="ECO:0000313" key="2">
    <source>
        <dbReference type="Proteomes" id="UP000290975"/>
    </source>
</evidence>
<comment type="caution">
    <text evidence="1">The sequence shown here is derived from an EMBL/GenBank/DDBJ whole genome shotgun (WGS) entry which is preliminary data.</text>
</comment>
<accession>A0A401J1W3</accession>